<feature type="transmembrane region" description="Helical" evidence="9">
    <location>
        <begin position="130"/>
        <end position="148"/>
    </location>
</feature>
<dbReference type="OrthoDB" id="2085311at2"/>
<dbReference type="GO" id="GO:0015740">
    <property type="term" value="P:C4-dicarboxylate transport"/>
    <property type="evidence" value="ECO:0007669"/>
    <property type="project" value="TreeGrafter"/>
</dbReference>
<comment type="subcellular location">
    <subcellularLocation>
        <location evidence="1">Cell inner membrane</location>
        <topology evidence="1">Multi-pass membrane protein</topology>
    </subcellularLocation>
</comment>
<evidence type="ECO:0000256" key="7">
    <source>
        <dbReference type="ARBA" id="ARBA00023136"/>
    </source>
</evidence>
<keyword evidence="2" id="KW-0813">Transport</keyword>
<protein>
    <submittedName>
        <fullName evidence="11">TRAP transporter small permease subunit</fullName>
    </submittedName>
</protein>
<keyword evidence="4" id="KW-0997">Cell inner membrane</keyword>
<dbReference type="Pfam" id="PF04290">
    <property type="entry name" value="DctQ"/>
    <property type="match status" value="1"/>
</dbReference>
<feature type="transmembrane region" description="Helical" evidence="9">
    <location>
        <begin position="48"/>
        <end position="67"/>
    </location>
</feature>
<dbReference type="PANTHER" id="PTHR35011">
    <property type="entry name" value="2,3-DIKETO-L-GULONATE TRAP TRANSPORTER SMALL PERMEASE PROTEIN YIAM"/>
    <property type="match status" value="1"/>
</dbReference>
<sequence length="176" mass="19760">MKAVHKFRTAMDVFLRWFCIVLFALMILVVTWQVVARATVGGNAWTEVMARFLFIWQGLVGAAYVIGEKDDVAMDFLVKRFRPAVVKAIEIFAHCVVGGFAVWVMIYGGAKYIESTWNDTVQLLPFTQGQIYLVLPITGALIIIYSLLHIIEVISKTVVDPAEQDVDLDGYLEEGI</sequence>
<dbReference type="AlphaFoldDB" id="A0A6N7EGI3"/>
<keyword evidence="12" id="KW-1185">Reference proteome</keyword>
<dbReference type="GO" id="GO:0005886">
    <property type="term" value="C:plasma membrane"/>
    <property type="evidence" value="ECO:0007669"/>
    <property type="project" value="UniProtKB-SubCell"/>
</dbReference>
<keyword evidence="3" id="KW-1003">Cell membrane</keyword>
<dbReference type="Proteomes" id="UP000437709">
    <property type="component" value="Unassembled WGS sequence"/>
</dbReference>
<feature type="transmembrane region" description="Helical" evidence="9">
    <location>
        <begin position="14"/>
        <end position="36"/>
    </location>
</feature>
<evidence type="ECO:0000313" key="11">
    <source>
        <dbReference type="EMBL" id="MPV36078.1"/>
    </source>
</evidence>
<gene>
    <name evidence="11" type="ORF">GB881_03300</name>
</gene>
<evidence type="ECO:0000256" key="2">
    <source>
        <dbReference type="ARBA" id="ARBA00022448"/>
    </source>
</evidence>
<name>A0A6N7EGI3_9MICO</name>
<feature type="domain" description="Tripartite ATP-independent periplasmic transporters DctQ component" evidence="10">
    <location>
        <begin position="26"/>
        <end position="154"/>
    </location>
</feature>
<keyword evidence="5 9" id="KW-0812">Transmembrane</keyword>
<keyword evidence="7 9" id="KW-0472">Membrane</keyword>
<comment type="similarity">
    <text evidence="8">Belongs to the TRAP transporter small permease family.</text>
</comment>
<reference evidence="11 12" key="1">
    <citation type="submission" date="2019-10" db="EMBL/GenBank/DDBJ databases">
        <title>Georgenia wutianyii sp. nov. and Georgenia yuyongxinii sp. nov. isolated from plateau pika (Ochotona curzoniae) in the Qinghai-Tibet plateau of China.</title>
        <authorList>
            <person name="Tian Z."/>
        </authorList>
    </citation>
    <scope>NUCLEOTIDE SEQUENCE [LARGE SCALE GENOMIC DNA]</scope>
    <source>
        <strain evidence="11 12">JCM 19765</strain>
    </source>
</reference>
<evidence type="ECO:0000256" key="5">
    <source>
        <dbReference type="ARBA" id="ARBA00022692"/>
    </source>
</evidence>
<evidence type="ECO:0000259" key="10">
    <source>
        <dbReference type="Pfam" id="PF04290"/>
    </source>
</evidence>
<dbReference type="GO" id="GO:0022857">
    <property type="term" value="F:transmembrane transporter activity"/>
    <property type="evidence" value="ECO:0007669"/>
    <property type="project" value="TreeGrafter"/>
</dbReference>
<dbReference type="PANTHER" id="PTHR35011:SF2">
    <property type="entry name" value="2,3-DIKETO-L-GULONATE TRAP TRANSPORTER SMALL PERMEASE PROTEIN YIAM"/>
    <property type="match status" value="1"/>
</dbReference>
<keyword evidence="6 9" id="KW-1133">Transmembrane helix</keyword>
<feature type="transmembrane region" description="Helical" evidence="9">
    <location>
        <begin position="88"/>
        <end position="110"/>
    </location>
</feature>
<dbReference type="InterPro" id="IPR007387">
    <property type="entry name" value="TRAP_DctQ"/>
</dbReference>
<dbReference type="EMBL" id="WHPC01000006">
    <property type="protein sequence ID" value="MPV36078.1"/>
    <property type="molecule type" value="Genomic_DNA"/>
</dbReference>
<dbReference type="InterPro" id="IPR055348">
    <property type="entry name" value="DctQ"/>
</dbReference>
<evidence type="ECO:0000256" key="4">
    <source>
        <dbReference type="ARBA" id="ARBA00022519"/>
    </source>
</evidence>
<evidence type="ECO:0000256" key="1">
    <source>
        <dbReference type="ARBA" id="ARBA00004429"/>
    </source>
</evidence>
<evidence type="ECO:0000256" key="8">
    <source>
        <dbReference type="ARBA" id="ARBA00038436"/>
    </source>
</evidence>
<organism evidence="11 12">
    <name type="scientific">Georgenia subflava</name>
    <dbReference type="NCBI Taxonomy" id="1622177"/>
    <lineage>
        <taxon>Bacteria</taxon>
        <taxon>Bacillati</taxon>
        <taxon>Actinomycetota</taxon>
        <taxon>Actinomycetes</taxon>
        <taxon>Micrococcales</taxon>
        <taxon>Bogoriellaceae</taxon>
        <taxon>Georgenia</taxon>
    </lineage>
</organism>
<proteinExistence type="inferred from homology"/>
<accession>A0A6N7EGI3</accession>
<evidence type="ECO:0000256" key="3">
    <source>
        <dbReference type="ARBA" id="ARBA00022475"/>
    </source>
</evidence>
<comment type="caution">
    <text evidence="11">The sequence shown here is derived from an EMBL/GenBank/DDBJ whole genome shotgun (WGS) entry which is preliminary data.</text>
</comment>
<evidence type="ECO:0000313" key="12">
    <source>
        <dbReference type="Proteomes" id="UP000437709"/>
    </source>
</evidence>
<dbReference type="RefSeq" id="WP_152193765.1">
    <property type="nucleotide sequence ID" value="NZ_VUKD01000001.1"/>
</dbReference>
<evidence type="ECO:0000256" key="9">
    <source>
        <dbReference type="SAM" id="Phobius"/>
    </source>
</evidence>
<evidence type="ECO:0000256" key="6">
    <source>
        <dbReference type="ARBA" id="ARBA00022989"/>
    </source>
</evidence>